<keyword evidence="3 7" id="KW-0813">Transport</keyword>
<sequence>MARTYTWYNLRIILVLTLGSFTFGYGFSVISNTIGQPGFISYFNLENRTDYVNAITGTINGLYCAGALFGALHVGWMADARGRKETMYLASAVNVVGGALETGSVNMAMFLVSRFICGWGIGMMVVLIPIYQAEISPPDARGFLVGQHGTWIVMGYAIAGWVGAGTYYSSNLSFQWRFPIALSILPPLGLALCSPWVPESPRWLLTRDRREEAWTIMKRLHCGDDGNEKRLQFARDEFYQMTEQVRADSAAWEAAGWKGMLMKRSYQKRFWMGFFIQYAAQSTGAQVIYGESSQPYGVAIDMYIVLLYQNLGLSGGVPLILGAAYVTVAWISNFVGALLLDRVGRKPLLIAGLSGCMISLCLETAMIAQFAGTSNDAGLSMGVFFSFCFITFYGGGIDVTGYVYCSEIFPTHIRSQGVAWSLAGTFLSTLVYVEAAPTALADIKWRYYIIFICLTALNIVIFYFWCPETKGHSLEEINALFGDELVVRLGEVTEKQRNEMAAEVQVEDESKEFGVPVADKTTTTTALKASG</sequence>
<feature type="transmembrane region" description="Helical" evidence="8">
    <location>
        <begin position="347"/>
        <end position="371"/>
    </location>
</feature>
<comment type="caution">
    <text evidence="10">The sequence shown here is derived from an EMBL/GenBank/DDBJ whole genome shotgun (WGS) entry which is preliminary data.</text>
</comment>
<evidence type="ECO:0000256" key="6">
    <source>
        <dbReference type="ARBA" id="ARBA00023136"/>
    </source>
</evidence>
<dbReference type="SUPFAM" id="SSF103473">
    <property type="entry name" value="MFS general substrate transporter"/>
    <property type="match status" value="1"/>
</dbReference>
<feature type="transmembrane region" description="Helical" evidence="8">
    <location>
        <begin position="445"/>
        <end position="466"/>
    </location>
</feature>
<evidence type="ECO:0000313" key="10">
    <source>
        <dbReference type="EMBL" id="RVX69230.1"/>
    </source>
</evidence>
<dbReference type="PANTHER" id="PTHR48022">
    <property type="entry name" value="PLASTIDIC GLUCOSE TRANSPORTER 4"/>
    <property type="match status" value="1"/>
</dbReference>
<gene>
    <name evidence="10" type="ORF">B0A52_07206</name>
</gene>
<dbReference type="Gene3D" id="1.20.1250.20">
    <property type="entry name" value="MFS general substrate transporter like domains"/>
    <property type="match status" value="1"/>
</dbReference>
<organism evidence="10 11">
    <name type="scientific">Exophiala mesophila</name>
    <name type="common">Black yeast-like fungus</name>
    <dbReference type="NCBI Taxonomy" id="212818"/>
    <lineage>
        <taxon>Eukaryota</taxon>
        <taxon>Fungi</taxon>
        <taxon>Dikarya</taxon>
        <taxon>Ascomycota</taxon>
        <taxon>Pezizomycotina</taxon>
        <taxon>Eurotiomycetes</taxon>
        <taxon>Chaetothyriomycetidae</taxon>
        <taxon>Chaetothyriales</taxon>
        <taxon>Herpotrichiellaceae</taxon>
        <taxon>Exophiala</taxon>
    </lineage>
</organism>
<evidence type="ECO:0000256" key="7">
    <source>
        <dbReference type="RuleBase" id="RU003346"/>
    </source>
</evidence>
<dbReference type="InterPro" id="IPR005828">
    <property type="entry name" value="MFS_sugar_transport-like"/>
</dbReference>
<dbReference type="VEuPathDB" id="FungiDB:PV10_07901"/>
<comment type="similarity">
    <text evidence="2 7">Belongs to the major facilitator superfamily. Sugar transporter (TC 2.A.1.1) family.</text>
</comment>
<evidence type="ECO:0000256" key="2">
    <source>
        <dbReference type="ARBA" id="ARBA00010992"/>
    </source>
</evidence>
<evidence type="ECO:0000256" key="4">
    <source>
        <dbReference type="ARBA" id="ARBA00022692"/>
    </source>
</evidence>
<evidence type="ECO:0000256" key="3">
    <source>
        <dbReference type="ARBA" id="ARBA00022448"/>
    </source>
</evidence>
<keyword evidence="6 8" id="KW-0472">Membrane</keyword>
<dbReference type="OrthoDB" id="6612291at2759"/>
<evidence type="ECO:0000313" key="11">
    <source>
        <dbReference type="Proteomes" id="UP000288859"/>
    </source>
</evidence>
<dbReference type="EMBL" id="NAJM01000031">
    <property type="protein sequence ID" value="RVX69230.1"/>
    <property type="molecule type" value="Genomic_DNA"/>
</dbReference>
<feature type="domain" description="Major facilitator superfamily (MFS) profile" evidence="9">
    <location>
        <begin position="12"/>
        <end position="470"/>
    </location>
</feature>
<dbReference type="InterPro" id="IPR050360">
    <property type="entry name" value="MFS_Sugar_Transporters"/>
</dbReference>
<keyword evidence="4 8" id="KW-0812">Transmembrane</keyword>
<dbReference type="Proteomes" id="UP000288859">
    <property type="component" value="Unassembled WGS sequence"/>
</dbReference>
<dbReference type="GO" id="GO:0016020">
    <property type="term" value="C:membrane"/>
    <property type="evidence" value="ECO:0007669"/>
    <property type="project" value="UniProtKB-SubCell"/>
</dbReference>
<feature type="transmembrane region" description="Helical" evidence="8">
    <location>
        <begin position="319"/>
        <end position="340"/>
    </location>
</feature>
<comment type="subcellular location">
    <subcellularLocation>
        <location evidence="1">Membrane</location>
        <topology evidence="1">Multi-pass membrane protein</topology>
    </subcellularLocation>
</comment>
<name>A0A438N0J9_EXOME</name>
<evidence type="ECO:0000256" key="8">
    <source>
        <dbReference type="SAM" id="Phobius"/>
    </source>
</evidence>
<dbReference type="FunFam" id="1.20.1250.20:FF:000134">
    <property type="entry name" value="MFS sugar transporter protein"/>
    <property type="match status" value="1"/>
</dbReference>
<dbReference type="InterPro" id="IPR005829">
    <property type="entry name" value="Sugar_transporter_CS"/>
</dbReference>
<dbReference type="PROSITE" id="PS00216">
    <property type="entry name" value="SUGAR_TRANSPORT_1"/>
    <property type="match status" value="1"/>
</dbReference>
<accession>A0A438N0J9</accession>
<reference evidence="10 11" key="1">
    <citation type="submission" date="2017-03" db="EMBL/GenBank/DDBJ databases">
        <title>Genomes of endolithic fungi from Antarctica.</title>
        <authorList>
            <person name="Coleine C."/>
            <person name="Masonjones S."/>
            <person name="Stajich J.E."/>
        </authorList>
    </citation>
    <scope>NUCLEOTIDE SEQUENCE [LARGE SCALE GENOMIC DNA]</scope>
    <source>
        <strain evidence="10 11">CCFEE 6314</strain>
    </source>
</reference>
<dbReference type="PANTHER" id="PTHR48022:SF11">
    <property type="entry name" value="MONOSACCHARIDE TRANSPORTER (HXT8), PUTATIVE (AFU_ORTHOLOGUE AFUA_2G08120)-RELATED"/>
    <property type="match status" value="1"/>
</dbReference>
<dbReference type="Pfam" id="PF00083">
    <property type="entry name" value="Sugar_tr"/>
    <property type="match status" value="1"/>
</dbReference>
<dbReference type="InterPro" id="IPR020846">
    <property type="entry name" value="MFS_dom"/>
</dbReference>
<evidence type="ECO:0000256" key="1">
    <source>
        <dbReference type="ARBA" id="ARBA00004141"/>
    </source>
</evidence>
<feature type="transmembrane region" description="Helical" evidence="8">
    <location>
        <begin position="383"/>
        <end position="405"/>
    </location>
</feature>
<evidence type="ECO:0000259" key="9">
    <source>
        <dbReference type="PROSITE" id="PS50850"/>
    </source>
</evidence>
<dbReference type="InterPro" id="IPR003663">
    <property type="entry name" value="Sugar/inositol_transpt"/>
</dbReference>
<dbReference type="NCBIfam" id="TIGR00879">
    <property type="entry name" value="SP"/>
    <property type="match status" value="1"/>
</dbReference>
<dbReference type="PRINTS" id="PR00171">
    <property type="entry name" value="SUGRTRNSPORT"/>
</dbReference>
<feature type="transmembrane region" description="Helical" evidence="8">
    <location>
        <begin position="270"/>
        <end position="289"/>
    </location>
</feature>
<evidence type="ECO:0000256" key="5">
    <source>
        <dbReference type="ARBA" id="ARBA00022989"/>
    </source>
</evidence>
<dbReference type="AlphaFoldDB" id="A0A438N0J9"/>
<dbReference type="InterPro" id="IPR036259">
    <property type="entry name" value="MFS_trans_sf"/>
</dbReference>
<feature type="transmembrane region" description="Helical" evidence="8">
    <location>
        <begin position="111"/>
        <end position="131"/>
    </location>
</feature>
<feature type="transmembrane region" description="Helical" evidence="8">
    <location>
        <begin position="417"/>
        <end position="433"/>
    </location>
</feature>
<protein>
    <recommendedName>
        <fullName evidence="9">Major facilitator superfamily (MFS) profile domain-containing protein</fullName>
    </recommendedName>
</protein>
<feature type="transmembrane region" description="Helical" evidence="8">
    <location>
        <begin position="143"/>
        <end position="164"/>
    </location>
</feature>
<proteinExistence type="inferred from homology"/>
<feature type="transmembrane region" description="Helical" evidence="8">
    <location>
        <begin position="51"/>
        <end position="74"/>
    </location>
</feature>
<dbReference type="GO" id="GO:0005351">
    <property type="term" value="F:carbohydrate:proton symporter activity"/>
    <property type="evidence" value="ECO:0007669"/>
    <property type="project" value="TreeGrafter"/>
</dbReference>
<dbReference type="PROSITE" id="PS50850">
    <property type="entry name" value="MFS"/>
    <property type="match status" value="1"/>
</dbReference>
<feature type="transmembrane region" description="Helical" evidence="8">
    <location>
        <begin position="12"/>
        <end position="31"/>
    </location>
</feature>
<keyword evidence="5 8" id="KW-1133">Transmembrane helix</keyword>